<dbReference type="PANTHER" id="PTHR46699:SF4">
    <property type="entry name" value="SERINE_THREONINE-PROTEIN KINASE STN7, CHLOROPLASTIC"/>
    <property type="match status" value="1"/>
</dbReference>
<dbReference type="SMART" id="SM00220">
    <property type="entry name" value="S_TKc"/>
    <property type="match status" value="1"/>
</dbReference>
<gene>
    <name evidence="3" type="primary">LOC100281444</name>
</gene>
<dbReference type="InterPro" id="IPR011009">
    <property type="entry name" value="Kinase-like_dom_sf"/>
</dbReference>
<sequence length="456" mass="51121">MPLAAAAAAVAACPSPIGLTRSLCRIEAHPRRRRRFRLEANSSASTSAPAPTAADEGGGAGLCPVVRFDMADFTVADRVSVGLHGRSDEMIFEATVCDPSSELYGSTVVLRQLKSLQAKRRGRRALEVLKKLARRQMMYHSYALQVHGYIAPCNAVEEEDVPLVLVHGYHGSHSLRHWLQLSDWIPTLEATLALDEEQVRRVGDDSVGGPAVTRQLRLIRILMRDLLIGVNYLHSHGLAHTELRIENVHVSPIDKHVKVGILGNAADFQDNDLSSSTIASNNDRRKMMIAFDMRCVGFIMAKMVLRELMDPSTFFKFKSFLTKGNDPSCLREFLLPTLYQNSPSGNIGLQMLDRQWGAGWNLLALLLATKPEERISCVDALRHPFLCGPKWRINPSANLIRWGLGSTAVRMAEDYIYGRHQRRRLSYFVELMEVLNPSLRTQNYARTQLASRQIWQ</sequence>
<organism evidence="3 4">
    <name type="scientific">Zea mays</name>
    <name type="common">Maize</name>
    <dbReference type="NCBI Taxonomy" id="4577"/>
    <lineage>
        <taxon>Eukaryota</taxon>
        <taxon>Viridiplantae</taxon>
        <taxon>Streptophyta</taxon>
        <taxon>Embryophyta</taxon>
        <taxon>Tracheophyta</taxon>
        <taxon>Spermatophyta</taxon>
        <taxon>Magnoliopsida</taxon>
        <taxon>Liliopsida</taxon>
        <taxon>Poales</taxon>
        <taxon>Poaceae</taxon>
        <taxon>PACMAD clade</taxon>
        <taxon>Panicoideae</taxon>
        <taxon>Andropogonodae</taxon>
        <taxon>Andropogoneae</taxon>
        <taxon>Tripsacinae</taxon>
        <taxon>Zea</taxon>
    </lineage>
</organism>
<reference evidence="3" key="2">
    <citation type="submission" date="2019-07" db="EMBL/GenBank/DDBJ databases">
        <authorList>
            <person name="Seetharam A."/>
            <person name="Woodhouse M."/>
            <person name="Cannon E."/>
        </authorList>
    </citation>
    <scope>NUCLEOTIDE SEQUENCE [LARGE SCALE GENOMIC DNA]</scope>
    <source>
        <strain evidence="3">cv. B73</strain>
    </source>
</reference>
<keyword evidence="5" id="KW-1267">Proteomics identification</keyword>
<dbReference type="InterPro" id="IPR000719">
    <property type="entry name" value="Prot_kinase_dom"/>
</dbReference>
<dbReference type="GO" id="GO:0005524">
    <property type="term" value="F:ATP binding"/>
    <property type="evidence" value="ECO:0007669"/>
    <property type="project" value="InterPro"/>
</dbReference>
<evidence type="ECO:0000313" key="4">
    <source>
        <dbReference type="Proteomes" id="UP000007305"/>
    </source>
</evidence>
<feature type="region of interest" description="Disordered" evidence="1">
    <location>
        <begin position="37"/>
        <end position="57"/>
    </location>
</feature>
<reference evidence="4" key="1">
    <citation type="submission" date="2015-12" db="EMBL/GenBank/DDBJ databases">
        <title>Update maize B73 reference genome by single molecule sequencing technologies.</title>
        <authorList>
            <consortium name="Maize Genome Sequencing Project"/>
            <person name="Ware D."/>
        </authorList>
    </citation>
    <scope>NUCLEOTIDE SEQUENCE [LARGE SCALE GENOMIC DNA]</scope>
    <source>
        <strain evidence="4">cv. B73</strain>
    </source>
</reference>
<feature type="domain" description="Protein kinase" evidence="2">
    <location>
        <begin position="73"/>
        <end position="386"/>
    </location>
</feature>
<reference evidence="3" key="3">
    <citation type="submission" date="2021-05" db="UniProtKB">
        <authorList>
            <consortium name="EnsemblPlants"/>
        </authorList>
    </citation>
    <scope>IDENTIFICATION</scope>
    <source>
        <strain evidence="3">cv. B73</strain>
    </source>
</reference>
<dbReference type="PROSITE" id="PS50011">
    <property type="entry name" value="PROTEIN_KINASE_DOM"/>
    <property type="match status" value="1"/>
</dbReference>
<dbReference type="SUPFAM" id="SSF56112">
    <property type="entry name" value="Protein kinase-like (PK-like)"/>
    <property type="match status" value="1"/>
</dbReference>
<evidence type="ECO:0000256" key="1">
    <source>
        <dbReference type="SAM" id="MobiDB-lite"/>
    </source>
</evidence>
<feature type="compositionally biased region" description="Low complexity" evidence="1">
    <location>
        <begin position="42"/>
        <end position="54"/>
    </location>
</feature>
<dbReference type="Proteomes" id="UP000007305">
    <property type="component" value="Chromosome 3"/>
</dbReference>
<dbReference type="Gene3D" id="1.10.510.10">
    <property type="entry name" value="Transferase(Phosphotransferase) domain 1"/>
    <property type="match status" value="1"/>
</dbReference>
<evidence type="ECO:0000313" key="3">
    <source>
        <dbReference type="EnsemblPlants" id="Zm00001eb158040_P003"/>
    </source>
</evidence>
<proteinExistence type="evidence at protein level"/>
<protein>
    <recommendedName>
        <fullName evidence="2">Protein kinase domain-containing protein</fullName>
    </recommendedName>
</protein>
<accession>A0A804NFX6</accession>
<dbReference type="EnsemblPlants" id="Zm00001eb158040_T003">
    <property type="protein sequence ID" value="Zm00001eb158040_P003"/>
    <property type="gene ID" value="Zm00001eb158040"/>
</dbReference>
<dbReference type="GO" id="GO:0004672">
    <property type="term" value="F:protein kinase activity"/>
    <property type="evidence" value="ECO:0007669"/>
    <property type="project" value="InterPro"/>
</dbReference>
<evidence type="ECO:0007829" key="5">
    <source>
        <dbReference type="PeptideAtlas" id="A0A804NFX6"/>
    </source>
</evidence>
<dbReference type="PANTHER" id="PTHR46699">
    <property type="entry name" value="SERINE/THREONINE-PROTEIN KINASE STN8, CHLOROPLASTIC-RELATED"/>
    <property type="match status" value="1"/>
</dbReference>
<dbReference type="Gramene" id="Zm00001eb158040_T003">
    <property type="protein sequence ID" value="Zm00001eb158040_P003"/>
    <property type="gene ID" value="Zm00001eb158040"/>
</dbReference>
<dbReference type="FunFam" id="1.10.510.10:FF:000471">
    <property type="entry name" value="OBP3-responsive gene 1"/>
    <property type="match status" value="1"/>
</dbReference>
<dbReference type="AlphaFoldDB" id="A0A804NFX6"/>
<evidence type="ECO:0000259" key="2">
    <source>
        <dbReference type="PROSITE" id="PS50011"/>
    </source>
</evidence>
<keyword evidence="4" id="KW-1185">Reference proteome</keyword>
<name>A0A804NFX6_MAIZE</name>